<proteinExistence type="predicted"/>
<sequence length="189" mass="20674">MHGLVNRSIESFLRHTYGNETWGEIADQAGIDRAGFEAMMVYDDAVTNDLLRAAAIRLDRPVEAIAEDVGAYLVGYEPLRRLLRFGGVEYIDFLLSLDELPDRAHLAVPDLDMPDLEISGGENGHFELCCKPDRFGFSSMLAGLVRAMADDYGALALIECAGGGRVTIDLLDERHARGRAFDLTKGGAV</sequence>
<gene>
    <name evidence="2" type="ORF">LV82_02092</name>
</gene>
<protein>
    <submittedName>
        <fullName evidence="2">Heme-NO-binding protein</fullName>
    </submittedName>
</protein>
<evidence type="ECO:0000313" key="2">
    <source>
        <dbReference type="EMBL" id="PPB80220.1"/>
    </source>
</evidence>
<accession>A0A2S5JFM0</accession>
<dbReference type="OrthoDB" id="981203at2"/>
<evidence type="ECO:0000313" key="3">
    <source>
        <dbReference type="Proteomes" id="UP000239736"/>
    </source>
</evidence>
<dbReference type="PANTHER" id="PTHR45655">
    <property type="entry name" value="GUANYLATE CYCLASE SOLUBLE SUBUNIT BETA-2"/>
    <property type="match status" value="1"/>
</dbReference>
<dbReference type="Gene3D" id="3.90.1520.10">
    <property type="entry name" value="H-NOX domain"/>
    <property type="match status" value="1"/>
</dbReference>
<dbReference type="GO" id="GO:0020037">
    <property type="term" value="F:heme binding"/>
    <property type="evidence" value="ECO:0007669"/>
    <property type="project" value="InterPro"/>
</dbReference>
<dbReference type="InterPro" id="IPR038158">
    <property type="entry name" value="H-NOX_domain_sf"/>
</dbReference>
<dbReference type="AlphaFoldDB" id="A0A2S5JFM0"/>
<organism evidence="2 3">
    <name type="scientific">Albidovulum inexpectatum</name>
    <dbReference type="NCBI Taxonomy" id="196587"/>
    <lineage>
        <taxon>Bacteria</taxon>
        <taxon>Pseudomonadati</taxon>
        <taxon>Pseudomonadota</taxon>
        <taxon>Alphaproteobacteria</taxon>
        <taxon>Rhodobacterales</taxon>
        <taxon>Paracoccaceae</taxon>
        <taxon>Albidovulum</taxon>
    </lineage>
</organism>
<dbReference type="InterPro" id="IPR011644">
    <property type="entry name" value="Heme_NO-bd"/>
</dbReference>
<dbReference type="Proteomes" id="UP000239736">
    <property type="component" value="Unassembled WGS sequence"/>
</dbReference>
<keyword evidence="3" id="KW-1185">Reference proteome</keyword>
<dbReference type="Pfam" id="PF07700">
    <property type="entry name" value="HNOB"/>
    <property type="match status" value="1"/>
</dbReference>
<dbReference type="PANTHER" id="PTHR45655:SF13">
    <property type="entry name" value="SOLUBLE GUANYLATE CYCLASE GCY-32-RELATED"/>
    <property type="match status" value="1"/>
</dbReference>
<evidence type="ECO:0000259" key="1">
    <source>
        <dbReference type="Pfam" id="PF07700"/>
    </source>
</evidence>
<dbReference type="InterPro" id="IPR024096">
    <property type="entry name" value="NO_sig/Golgi_transp_ligand-bd"/>
</dbReference>
<name>A0A2S5JFM0_9RHOB</name>
<reference evidence="2 3" key="1">
    <citation type="submission" date="2018-01" db="EMBL/GenBank/DDBJ databases">
        <title>Genomic Encyclopedia of Archaeal and Bacterial Type Strains, Phase II (KMG-II): from individual species to whole genera.</title>
        <authorList>
            <person name="Goeker M."/>
        </authorList>
    </citation>
    <scope>NUCLEOTIDE SEQUENCE [LARGE SCALE GENOMIC DNA]</scope>
    <source>
        <strain evidence="2 3">DSM 12048</strain>
    </source>
</reference>
<comment type="caution">
    <text evidence="2">The sequence shown here is derived from an EMBL/GenBank/DDBJ whole genome shotgun (WGS) entry which is preliminary data.</text>
</comment>
<dbReference type="RefSeq" id="WP_104071437.1">
    <property type="nucleotide sequence ID" value="NZ_PRDS01000006.1"/>
</dbReference>
<feature type="domain" description="Heme NO-binding" evidence="1">
    <location>
        <begin position="2"/>
        <end position="153"/>
    </location>
</feature>
<dbReference type="EMBL" id="PRDS01000006">
    <property type="protein sequence ID" value="PPB80220.1"/>
    <property type="molecule type" value="Genomic_DNA"/>
</dbReference>
<dbReference type="SUPFAM" id="SSF111126">
    <property type="entry name" value="Ligand-binding domain in the NO signalling and Golgi transport"/>
    <property type="match status" value="1"/>
</dbReference>